<accession>A0A845AFM6</accession>
<dbReference type="InterPro" id="IPR013658">
    <property type="entry name" value="SGL"/>
</dbReference>
<dbReference type="OrthoDB" id="30052at2"/>
<reference evidence="3 4" key="1">
    <citation type="submission" date="2019-12" db="EMBL/GenBank/DDBJ databases">
        <title>Genomic-based taxomic classification of the family Erythrobacteraceae.</title>
        <authorList>
            <person name="Xu L."/>
        </authorList>
    </citation>
    <scope>NUCLEOTIDE SEQUENCE [LARGE SCALE GENOMIC DNA]</scope>
    <source>
        <strain evidence="3 4">KEMB 9005-328</strain>
    </source>
</reference>
<keyword evidence="4" id="KW-1185">Reference proteome</keyword>
<gene>
    <name evidence="3" type="ORF">GRI58_02900</name>
</gene>
<evidence type="ECO:0000256" key="1">
    <source>
        <dbReference type="ARBA" id="ARBA00022801"/>
    </source>
</evidence>
<dbReference type="Proteomes" id="UP000439780">
    <property type="component" value="Unassembled WGS sequence"/>
</dbReference>
<dbReference type="InterPro" id="IPR051262">
    <property type="entry name" value="SMP-30/CGR1_Lactonase"/>
</dbReference>
<dbReference type="Pfam" id="PF08450">
    <property type="entry name" value="SGL"/>
    <property type="match status" value="1"/>
</dbReference>
<dbReference type="EMBL" id="WTYA01000002">
    <property type="protein sequence ID" value="MXP27771.1"/>
    <property type="molecule type" value="Genomic_DNA"/>
</dbReference>
<dbReference type="PANTHER" id="PTHR47572:SF4">
    <property type="entry name" value="LACTONASE DRP35"/>
    <property type="match status" value="1"/>
</dbReference>
<name>A0A845AFM6_9SPHN</name>
<dbReference type="PANTHER" id="PTHR47572">
    <property type="entry name" value="LIPOPROTEIN-RELATED"/>
    <property type="match status" value="1"/>
</dbReference>
<evidence type="ECO:0000313" key="4">
    <source>
        <dbReference type="Proteomes" id="UP000439780"/>
    </source>
</evidence>
<dbReference type="GO" id="GO:0016787">
    <property type="term" value="F:hydrolase activity"/>
    <property type="evidence" value="ECO:0007669"/>
    <property type="project" value="UniProtKB-KW"/>
</dbReference>
<dbReference type="RefSeq" id="WP_160752072.1">
    <property type="nucleotide sequence ID" value="NZ_WTYA01000002.1"/>
</dbReference>
<dbReference type="InterPro" id="IPR011042">
    <property type="entry name" value="6-blade_b-propeller_TolB-like"/>
</dbReference>
<dbReference type="Gene3D" id="2.120.10.30">
    <property type="entry name" value="TolB, C-terminal domain"/>
    <property type="match status" value="1"/>
</dbReference>
<comment type="caution">
    <text evidence="3">The sequence shown here is derived from an EMBL/GenBank/DDBJ whole genome shotgun (WGS) entry which is preliminary data.</text>
</comment>
<dbReference type="AlphaFoldDB" id="A0A845AFM6"/>
<organism evidence="3 4">
    <name type="scientific">Qipengyuania algicida</name>
    <dbReference type="NCBI Taxonomy" id="1836209"/>
    <lineage>
        <taxon>Bacteria</taxon>
        <taxon>Pseudomonadati</taxon>
        <taxon>Pseudomonadota</taxon>
        <taxon>Alphaproteobacteria</taxon>
        <taxon>Sphingomonadales</taxon>
        <taxon>Erythrobacteraceae</taxon>
        <taxon>Qipengyuania</taxon>
    </lineage>
</organism>
<protein>
    <submittedName>
        <fullName evidence="3">SMP-30/gluconolactonase/LRE family protein</fullName>
    </submittedName>
</protein>
<proteinExistence type="predicted"/>
<keyword evidence="1" id="KW-0378">Hydrolase</keyword>
<evidence type="ECO:0000313" key="3">
    <source>
        <dbReference type="EMBL" id="MXP27771.1"/>
    </source>
</evidence>
<evidence type="ECO:0000259" key="2">
    <source>
        <dbReference type="Pfam" id="PF08450"/>
    </source>
</evidence>
<dbReference type="SUPFAM" id="SSF63829">
    <property type="entry name" value="Calcium-dependent phosphotriesterase"/>
    <property type="match status" value="1"/>
</dbReference>
<sequence length="300" mass="33004">MGIWTIIDDRFRPLVQGNAELEVLGEGFRWLEGPTWFGDHHCLLFSDIPNDRIMRWSENDGVSVFRQPSGFTNGHARDRQGRLISCSHHDRCITRTEYDGSVTVLVDSHDGKRLNAPNDVIVKSDGTIWFSDPVYGLQSDFEGGKQESEQPARFYRLDPESGRLAIASDEFIGPNGLAFSPDESVLYAAETGDQFAASPDRAIYRMGIGKSGLPGKREKFATVSPGYCDGFKIDIDGNIWSSAGDGVHVFAPDGALIGKVETGCTISNLCFGDRNNARLFMAAGQRLLSIFTNTRGINPC</sequence>
<feature type="domain" description="SMP-30/Gluconolactonase/LRE-like region" evidence="2">
    <location>
        <begin position="32"/>
        <end position="283"/>
    </location>
</feature>